<protein>
    <submittedName>
        <fullName evidence="2">Uncharacterized protein</fullName>
    </submittedName>
</protein>
<accession>A0A841BKG1</accession>
<feature type="chain" id="PRO_5039304528" evidence="1">
    <location>
        <begin position="21"/>
        <end position="474"/>
    </location>
</feature>
<name>A0A841BKG1_9ACTN</name>
<dbReference type="Proteomes" id="UP000587527">
    <property type="component" value="Unassembled WGS sequence"/>
</dbReference>
<evidence type="ECO:0000313" key="3">
    <source>
        <dbReference type="Proteomes" id="UP000587527"/>
    </source>
</evidence>
<feature type="signal peptide" evidence="1">
    <location>
        <begin position="1"/>
        <end position="20"/>
    </location>
</feature>
<dbReference type="EMBL" id="JACHMN010000001">
    <property type="protein sequence ID" value="MBB5867300.1"/>
    <property type="molecule type" value="Genomic_DNA"/>
</dbReference>
<comment type="caution">
    <text evidence="2">The sequence shown here is derived from an EMBL/GenBank/DDBJ whole genome shotgun (WGS) entry which is preliminary data.</text>
</comment>
<gene>
    <name evidence="2" type="ORF">F4553_000679</name>
</gene>
<dbReference type="InterPro" id="IPR017946">
    <property type="entry name" value="PLC-like_Pdiesterase_TIM-brl"/>
</dbReference>
<sequence length="474" mass="50624">MKIFAVTLALVLALPAPARAQAPTALPGDDLAFASAVFRATHNSYSGNVDGTKGSITYQLDNGVRFLEFDIHDNGYATSLDYAVGHDYPGDAVDHAGNPASNNLRGWLQTINTWSAGHPDHAPLLVMLDVKDDLTDNFSYAAGNLTALNKELSDVFGARLLTAKDVPGALGTIGSLRGRVLTLLSGHAGTRTEYKRDVGANPAVAINALGQVVEVHDSGSGTLWYWSGTYGSDGRVTWLRHGRYGTGTTPAVALNDHGYLVEVHKSQNADTLWYQVGQIGTGGEITWSASRQYDSGVLPSITFVTPAGTAVKEIHRSQSSSQNWFWDGTLNPSAATVTWNSATHATTSLPRYPTTVGVSGTRRVTVSTGADGAAPANTLRYSTDRVGVQRIRYEQIAFDEFQAGDSALLQEGAIFYGAVATNKSFITSSRNAGRVVRGWDFDDASLATNPPANYPATNYPWTGWYATVTANAVR</sequence>
<dbReference type="SUPFAM" id="SSF51695">
    <property type="entry name" value="PLC-like phosphodiesterases"/>
    <property type="match status" value="1"/>
</dbReference>
<organism evidence="2 3">
    <name type="scientific">Allocatelliglobosispora scoriae</name>
    <dbReference type="NCBI Taxonomy" id="643052"/>
    <lineage>
        <taxon>Bacteria</taxon>
        <taxon>Bacillati</taxon>
        <taxon>Actinomycetota</taxon>
        <taxon>Actinomycetes</taxon>
        <taxon>Micromonosporales</taxon>
        <taxon>Micromonosporaceae</taxon>
        <taxon>Allocatelliglobosispora</taxon>
    </lineage>
</organism>
<dbReference type="GO" id="GO:0008081">
    <property type="term" value="F:phosphoric diester hydrolase activity"/>
    <property type="evidence" value="ECO:0007669"/>
    <property type="project" value="InterPro"/>
</dbReference>
<dbReference type="Gene3D" id="3.20.20.190">
    <property type="entry name" value="Phosphatidylinositol (PI) phosphodiesterase"/>
    <property type="match status" value="1"/>
</dbReference>
<keyword evidence="1" id="KW-0732">Signal</keyword>
<keyword evidence="3" id="KW-1185">Reference proteome</keyword>
<dbReference type="RefSeq" id="WP_221469676.1">
    <property type="nucleotide sequence ID" value="NZ_JACHMN010000001.1"/>
</dbReference>
<reference evidence="2 3" key="1">
    <citation type="submission" date="2020-08" db="EMBL/GenBank/DDBJ databases">
        <title>Sequencing the genomes of 1000 actinobacteria strains.</title>
        <authorList>
            <person name="Klenk H.-P."/>
        </authorList>
    </citation>
    <scope>NUCLEOTIDE SEQUENCE [LARGE SCALE GENOMIC DNA]</scope>
    <source>
        <strain evidence="2 3">DSM 45362</strain>
    </source>
</reference>
<proteinExistence type="predicted"/>
<evidence type="ECO:0000256" key="1">
    <source>
        <dbReference type="SAM" id="SignalP"/>
    </source>
</evidence>
<dbReference type="AlphaFoldDB" id="A0A841BKG1"/>
<dbReference type="GO" id="GO:0006629">
    <property type="term" value="P:lipid metabolic process"/>
    <property type="evidence" value="ECO:0007669"/>
    <property type="project" value="InterPro"/>
</dbReference>
<evidence type="ECO:0000313" key="2">
    <source>
        <dbReference type="EMBL" id="MBB5867300.1"/>
    </source>
</evidence>